<evidence type="ECO:0000256" key="1">
    <source>
        <dbReference type="ARBA" id="ARBA00004328"/>
    </source>
</evidence>
<proteinExistence type="predicted"/>
<dbReference type="Proteomes" id="UP000318014">
    <property type="component" value="Genome"/>
</dbReference>
<keyword evidence="2" id="KW-0946">Virion</keyword>
<gene>
    <name evidence="6" type="ORF">EKPV-NSW-ORF109</name>
</gene>
<evidence type="ECO:0000313" key="5">
    <source>
        <dbReference type="EMBL" id="ATI21189.1"/>
    </source>
</evidence>
<evidence type="ECO:0000313" key="6">
    <source>
        <dbReference type="EMBL" id="ATX75095.1"/>
    </source>
</evidence>
<accession>A0A2C9DT56</accession>
<sequence length="158" mass="17680">MSIYIPRENPSEVATAAAVLRERMASGVAFSRDLRRVATSYTLVTYAPNARLASIGAYPELARFDTQNVYQFVKHAFRARPGYLAVLFPSREIRDSFETVHANEEVVLSDACMVPEHPKLVLLEIFNAFFAGGRYSAVALPYYYSPLDLAEHIDDVVS</sequence>
<reference evidence="6" key="3">
    <citation type="submission" date="2018-08" db="EMBL/GenBank/DDBJ databases">
        <authorList>
            <person name="Ferrada E.E."/>
            <person name="Latorre B.A."/>
        </authorList>
    </citation>
    <scope>NUCLEOTIDE SEQUENCE</scope>
    <source>
        <strain evidence="6">NSW</strain>
    </source>
</reference>
<protein>
    <submittedName>
        <fullName evidence="5">Virion core</fullName>
    </submittedName>
</protein>
<evidence type="ECO:0000313" key="8">
    <source>
        <dbReference type="Proteomes" id="UP000318205"/>
    </source>
</evidence>
<dbReference type="EMBL" id="MF467281">
    <property type="protein sequence ID" value="ATI21189.1"/>
    <property type="molecule type" value="Genomic_DNA"/>
</dbReference>
<name>A0A2C9DT56_9POXV</name>
<dbReference type="EMBL" id="MF661791">
    <property type="protein sequence ID" value="ATX75095.1"/>
    <property type="molecule type" value="Genomic_DNA"/>
</dbReference>
<comment type="function">
    <text evidence="4">Late protein which is part of a large complex required for early virion morphogenesis. This complex participates in the formation of virosomes and the incorporation of virosomal contents into nascent immature virions.</text>
</comment>
<evidence type="ECO:0000256" key="3">
    <source>
        <dbReference type="ARBA" id="ARBA00022921"/>
    </source>
</evidence>
<evidence type="ECO:0000256" key="4">
    <source>
        <dbReference type="ARBA" id="ARBA00024939"/>
    </source>
</evidence>
<keyword evidence="8" id="KW-1185">Reference proteome</keyword>
<evidence type="ECO:0000256" key="2">
    <source>
        <dbReference type="ARBA" id="ARBA00022844"/>
    </source>
</evidence>
<dbReference type="Proteomes" id="UP000318205">
    <property type="component" value="Segment"/>
</dbReference>
<evidence type="ECO:0000313" key="7">
    <source>
        <dbReference type="Proteomes" id="UP000318014"/>
    </source>
</evidence>
<organism evidence="5 8">
    <name type="scientific">Eastern grey kangaroopox virus</name>
    <dbReference type="NCBI Taxonomy" id="2042482"/>
    <lineage>
        <taxon>Viruses</taxon>
        <taxon>Varidnaviria</taxon>
        <taxon>Bamfordvirae</taxon>
        <taxon>Nucleocytoviricota</taxon>
        <taxon>Pokkesviricetes</taxon>
        <taxon>Chitovirales</taxon>
        <taxon>Poxviridae</taxon>
        <taxon>Chordopoxvirinae</taxon>
        <taxon>Macropopoxvirus</taxon>
        <taxon>Macropopoxvirus mgiganteuspox</taxon>
        <taxon>Eastern kangaroopox virus</taxon>
    </lineage>
</organism>
<dbReference type="GO" id="GO:0044423">
    <property type="term" value="C:virion component"/>
    <property type="evidence" value="ECO:0007669"/>
    <property type="project" value="UniProtKB-KW"/>
</dbReference>
<keyword evidence="3" id="KW-0426">Late protein</keyword>
<reference evidence="6 7" key="1">
    <citation type="journal article" date="2017" name="Sci. Rep.">
        <title>Molecular and microscopic characterization of a novel Eastern grey kangaroopox virus genome directly from a clinical sample.</title>
        <authorList>
            <person name="Sarker S."/>
            <person name="Roberts H.K."/>
            <person name="Tidd N."/>
            <person name="Ault S."/>
            <person name="Ladmore G."/>
            <person name="Peters A."/>
            <person name="Forwood J.K."/>
            <person name="Helbig K."/>
            <person name="Raidal S.R."/>
        </authorList>
    </citation>
    <scope>NUCLEOTIDE SEQUENCE [LARGE SCALE GENOMIC DNA]</scope>
    <source>
        <strain evidence="6 7">NSW</strain>
    </source>
</reference>
<reference evidence="5 8" key="2">
    <citation type="journal article" date="2017" name="Virus Res.">
        <title>Complete genomic characterisation of two novel poxviruses (WKPV and EKPV) from western and eastern grey kangaroos.</title>
        <authorList>
            <person name="Bennett M."/>
            <person name="Tu S.L."/>
            <person name="Upton C."/>
            <person name="McArtor C."/>
            <person name="Gillett A."/>
            <person name="Laird T."/>
            <person name="O'Dea M."/>
        </authorList>
    </citation>
    <scope>NUCLEOTIDE SEQUENCE [LARGE SCALE GENOMIC DNA]</scope>
    <source>
        <strain evidence="5">Sunshine Coast</strain>
    </source>
</reference>
<comment type="subcellular location">
    <subcellularLocation>
        <location evidence="1">Virion</location>
    </subcellularLocation>
</comment>
<dbReference type="InterPro" id="IPR006791">
    <property type="entry name" value="Pox_D2"/>
</dbReference>
<dbReference type="Pfam" id="PF04701">
    <property type="entry name" value="Pox_D2"/>
    <property type="match status" value="1"/>
</dbReference>